<organism evidence="9">
    <name type="scientific">Streptomyces pactum</name>
    <dbReference type="NCBI Taxonomy" id="68249"/>
    <lineage>
        <taxon>Bacteria</taxon>
        <taxon>Bacillati</taxon>
        <taxon>Actinomycetota</taxon>
        <taxon>Actinomycetes</taxon>
        <taxon>Kitasatosporales</taxon>
        <taxon>Streptomycetaceae</taxon>
        <taxon>Streptomyces</taxon>
    </lineage>
</organism>
<dbReference type="SUPFAM" id="SSF48264">
    <property type="entry name" value="Cytochrome P450"/>
    <property type="match status" value="1"/>
</dbReference>
<dbReference type="GO" id="GO:0005506">
    <property type="term" value="F:iron ion binding"/>
    <property type="evidence" value="ECO:0007669"/>
    <property type="project" value="InterPro"/>
</dbReference>
<evidence type="ECO:0000313" key="9">
    <source>
        <dbReference type="EMBL" id="BAF92583.1"/>
    </source>
</evidence>
<dbReference type="InterPro" id="IPR002397">
    <property type="entry name" value="Cyt_P450_B"/>
</dbReference>
<evidence type="ECO:0000256" key="7">
    <source>
        <dbReference type="RuleBase" id="RU000461"/>
    </source>
</evidence>
<evidence type="ECO:0000256" key="1">
    <source>
        <dbReference type="ARBA" id="ARBA00010617"/>
    </source>
</evidence>
<evidence type="ECO:0000313" key="11">
    <source>
        <dbReference type="Proteomes" id="UP000807371"/>
    </source>
</evidence>
<protein>
    <submittedName>
        <fullName evidence="9 10">Cytochrome P450</fullName>
    </submittedName>
    <submittedName>
        <fullName evidence="8">Putative cytochrome P450 monooxygenase</fullName>
    </submittedName>
</protein>
<dbReference type="Pfam" id="PF00067">
    <property type="entry name" value="p450"/>
    <property type="match status" value="1"/>
</dbReference>
<dbReference type="GO" id="GO:0004497">
    <property type="term" value="F:monooxygenase activity"/>
    <property type="evidence" value="ECO:0007669"/>
    <property type="project" value="UniProtKB-KW"/>
</dbReference>
<dbReference type="PRINTS" id="PR00359">
    <property type="entry name" value="BP450"/>
</dbReference>
<dbReference type="InterPro" id="IPR017972">
    <property type="entry name" value="Cyt_P450_CS"/>
</dbReference>
<dbReference type="InterPro" id="IPR036396">
    <property type="entry name" value="Cyt_P450_sf"/>
</dbReference>
<reference evidence="9" key="1">
    <citation type="journal article" date="2007" name="J. Antibiot.">
        <title>Cloning of the pactamycin biosynthetic gene cluster and characterization of a crucial glycosyltransferase prior to a unique cyclopentane ring formation.</title>
        <authorList>
            <person name="Kudo F."/>
            <person name="Kasama Y."/>
            <person name="Hirayama T."/>
            <person name="Eguchi T."/>
        </authorList>
    </citation>
    <scope>NUCLEOTIDE SEQUENCE</scope>
    <source>
        <strain evidence="9">NBRC 13433</strain>
    </source>
</reference>
<dbReference type="CDD" id="cd11029">
    <property type="entry name" value="CYP107-like"/>
    <property type="match status" value="1"/>
</dbReference>
<reference evidence="10 11" key="3">
    <citation type="submission" date="2020-09" db="EMBL/GenBank/DDBJ databases">
        <title>Biosynthesis of the nuclear factor of activated T cells inhibitor NFAT-133 and its congeners in Streptomyces pactum.</title>
        <authorList>
            <person name="Zhou W."/>
            <person name="Posri P."/>
            <person name="Abugrain M.E."/>
            <person name="Weisberg A.J."/>
            <person name="Chang J.H."/>
            <person name="Mahmud T."/>
        </authorList>
    </citation>
    <scope>NUCLEOTIDE SEQUENCE [LARGE SCALE GENOMIC DNA]</scope>
    <source>
        <strain evidence="10 11">ATCC 27456</strain>
    </source>
</reference>
<keyword evidence="3 7" id="KW-0479">Metal-binding</keyword>
<dbReference type="PRINTS" id="PR00385">
    <property type="entry name" value="P450"/>
</dbReference>
<keyword evidence="2 7" id="KW-0349">Heme</keyword>
<comment type="similarity">
    <text evidence="1 7">Belongs to the cytochrome P450 family.</text>
</comment>
<evidence type="ECO:0000313" key="8">
    <source>
        <dbReference type="EMBL" id="ACJ24857.1"/>
    </source>
</evidence>
<dbReference type="AlphaFoldDB" id="A8R0I4"/>
<dbReference type="Proteomes" id="UP000807371">
    <property type="component" value="Unassembled WGS sequence"/>
</dbReference>
<accession>A8R0I4</accession>
<dbReference type="GO" id="GO:0020037">
    <property type="term" value="F:heme binding"/>
    <property type="evidence" value="ECO:0007669"/>
    <property type="project" value="InterPro"/>
</dbReference>
<keyword evidence="11" id="KW-1185">Reference proteome</keyword>
<dbReference type="RefSeq" id="WP_197989662.1">
    <property type="nucleotide sequence ID" value="NZ_JACYXC010000001.1"/>
</dbReference>
<dbReference type="GO" id="GO:0016705">
    <property type="term" value="F:oxidoreductase activity, acting on paired donors, with incorporation or reduction of molecular oxygen"/>
    <property type="evidence" value="ECO:0007669"/>
    <property type="project" value="InterPro"/>
</dbReference>
<evidence type="ECO:0000256" key="4">
    <source>
        <dbReference type="ARBA" id="ARBA00023002"/>
    </source>
</evidence>
<evidence type="ECO:0000256" key="2">
    <source>
        <dbReference type="ARBA" id="ARBA00022617"/>
    </source>
</evidence>
<keyword evidence="6 7" id="KW-0503">Monooxygenase</keyword>
<name>A8R0I4_9ACTN</name>
<dbReference type="InterPro" id="IPR001128">
    <property type="entry name" value="Cyt_P450"/>
</dbReference>
<evidence type="ECO:0000256" key="3">
    <source>
        <dbReference type="ARBA" id="ARBA00022723"/>
    </source>
</evidence>
<gene>
    <name evidence="9" type="primary">pctA</name>
    <name evidence="8" type="synonym">ptmY</name>
    <name evidence="10" type="ORF">IHE55_16115</name>
</gene>
<dbReference type="PROSITE" id="PS00086">
    <property type="entry name" value="CYTOCHROME_P450"/>
    <property type="match status" value="1"/>
</dbReference>
<proteinExistence type="inferred from homology"/>
<dbReference type="EMBL" id="JACYXC010000001">
    <property type="protein sequence ID" value="MBH5336223.1"/>
    <property type="molecule type" value="Genomic_DNA"/>
</dbReference>
<dbReference type="EMBL" id="AB303063">
    <property type="protein sequence ID" value="BAF92583.1"/>
    <property type="molecule type" value="Genomic_DNA"/>
</dbReference>
<evidence type="ECO:0000256" key="5">
    <source>
        <dbReference type="ARBA" id="ARBA00023004"/>
    </source>
</evidence>
<dbReference type="FunFam" id="1.10.630.10:FF:000018">
    <property type="entry name" value="Cytochrome P450 monooxygenase"/>
    <property type="match status" value="1"/>
</dbReference>
<dbReference type="EMBL" id="FJ392609">
    <property type="protein sequence ID" value="ACJ24857.1"/>
    <property type="molecule type" value="Genomic_DNA"/>
</dbReference>
<keyword evidence="5 7" id="KW-0408">Iron</keyword>
<keyword evidence="4 7" id="KW-0560">Oxidoreductase</keyword>
<sequence>MHTPTLDDLARPGTGLSDNPYPVLARLRARGPVHRLRTGDTQEVWVIVGHDEARAALADPRLRNDARHADGADDAGHAVGRNMLQVDPPHHTRLRRLVAAQFAARRIEALRPRVRAITDDLLEKMVPLGRADLVERFAQPLPLAVICELLGVPAADRKAFGEWSADIVTPGSPAAADSAATMTGYLTGLVEDKRRDGGDDLLSALVAARDGGDRLTPEETIGMAFLLLVAGYETTVNLISSGVCALLLRPEQLAALRDDPSLLDGAVEEMLRHESPLGTSAYRYTTEPVEIAGTRIPAGQRVLVVLNAADRDPDRFPDPDRFDIRRDARGHLAFGHGLHHCLGAPLARLEATVALRGLLERAPGLRLAADPATLTWRSGLMRGLHRLPVTFGPVPEP</sequence>
<dbReference type="Gene3D" id="1.10.630.10">
    <property type="entry name" value="Cytochrome P450"/>
    <property type="match status" value="1"/>
</dbReference>
<evidence type="ECO:0000256" key="6">
    <source>
        <dbReference type="ARBA" id="ARBA00023033"/>
    </source>
</evidence>
<dbReference type="PANTHER" id="PTHR46696">
    <property type="entry name" value="P450, PUTATIVE (EUROFUNG)-RELATED"/>
    <property type="match status" value="1"/>
</dbReference>
<reference evidence="8" key="2">
    <citation type="submission" date="2008-10" db="EMBL/GenBank/DDBJ databases">
        <title>Deciphering pactamycin biosynthesis and engineered production of new pactamycin analogs.</title>
        <authorList>
            <person name="Ito T."/>
            <person name="Roongsawang N."/>
            <person name="Shirasaka N."/>
            <person name="Lu W."/>
            <person name="Flatt P."/>
            <person name="Kasanah N."/>
            <person name="Miranda C."/>
            <person name="Mahmud T."/>
        </authorList>
    </citation>
    <scope>NUCLEOTIDE SEQUENCE</scope>
    <source>
        <strain evidence="8">ATCC 27456</strain>
    </source>
</reference>
<evidence type="ECO:0000313" key="10">
    <source>
        <dbReference type="EMBL" id="MBH5336223.1"/>
    </source>
</evidence>
<dbReference type="PANTHER" id="PTHR46696:SF1">
    <property type="entry name" value="CYTOCHROME P450 YJIB-RELATED"/>
    <property type="match status" value="1"/>
</dbReference>